<sequence>MEKKNNKPIGLKIPKSDIMQVIFTHELFTGSRFSLPRGKQYSSAMTVETYRCSNWESCQFQLKVRYYDFDAQNAYFVILHPHVHTAQRQGKNLVSFVASKFFKNKGAEFDIPEAKLEFEALVTVASAQADVLGALHRSLFPEVVLARVTGYVFEELLPNDSLLRARQRYYKSQNKLLNVVSEQQSEQVSLSEISM</sequence>
<proteinExistence type="predicted"/>
<name>V6LX97_9EUKA</name>
<reference evidence="1 2" key="1">
    <citation type="journal article" date="2014" name="PLoS Genet.">
        <title>The Genome of Spironucleus salmonicida Highlights a Fish Pathogen Adapted to Fluctuating Environments.</title>
        <authorList>
            <person name="Xu F."/>
            <person name="Jerlstrom-Hultqvist J."/>
            <person name="Einarsson E."/>
            <person name="Astvaldsson A."/>
            <person name="Svard S.G."/>
            <person name="Andersson J.O."/>
        </authorList>
    </citation>
    <scope>NUCLEOTIDE SEQUENCE</scope>
    <source>
        <strain evidence="2">ATCC 50377</strain>
    </source>
</reference>
<dbReference type="VEuPathDB" id="GiardiaDB:SS50377_26691"/>
<organism evidence="1">
    <name type="scientific">Spironucleus salmonicida</name>
    <dbReference type="NCBI Taxonomy" id="348837"/>
    <lineage>
        <taxon>Eukaryota</taxon>
        <taxon>Metamonada</taxon>
        <taxon>Diplomonadida</taxon>
        <taxon>Hexamitidae</taxon>
        <taxon>Hexamitinae</taxon>
        <taxon>Spironucleus</taxon>
    </lineage>
</organism>
<accession>V6LX97</accession>
<dbReference type="Proteomes" id="UP000018208">
    <property type="component" value="Unassembled WGS sequence"/>
</dbReference>
<evidence type="ECO:0000313" key="1">
    <source>
        <dbReference type="EMBL" id="EST49165.1"/>
    </source>
</evidence>
<evidence type="ECO:0000313" key="3">
    <source>
        <dbReference type="Proteomes" id="UP000018208"/>
    </source>
</evidence>
<dbReference type="AlphaFoldDB" id="V6LX97"/>
<gene>
    <name evidence="1" type="ORF">SS50377_10378</name>
    <name evidence="2" type="ORF">SS50377_26691</name>
</gene>
<reference evidence="2" key="2">
    <citation type="submission" date="2020-12" db="EMBL/GenBank/DDBJ databases">
        <title>New Spironucleus salmonicida genome in near-complete chromosomes.</title>
        <authorList>
            <person name="Xu F."/>
            <person name="Kurt Z."/>
            <person name="Jimenez-Gonzalez A."/>
            <person name="Astvaldsson A."/>
            <person name="Andersson J.O."/>
            <person name="Svard S.G."/>
        </authorList>
    </citation>
    <scope>NUCLEOTIDE SEQUENCE</scope>
    <source>
        <strain evidence="2">ATCC 50377</strain>
    </source>
</reference>
<dbReference type="EMBL" id="AUWU02000007">
    <property type="protein sequence ID" value="KAH0570411.1"/>
    <property type="molecule type" value="Genomic_DNA"/>
</dbReference>
<dbReference type="EMBL" id="KI545953">
    <property type="protein sequence ID" value="EST49165.1"/>
    <property type="molecule type" value="Genomic_DNA"/>
</dbReference>
<keyword evidence="3" id="KW-1185">Reference proteome</keyword>
<evidence type="ECO:0000313" key="2">
    <source>
        <dbReference type="EMBL" id="KAH0570411.1"/>
    </source>
</evidence>
<protein>
    <submittedName>
        <fullName evidence="1">Uncharacterized protein</fullName>
    </submittedName>
</protein>